<feature type="transmembrane region" description="Helical" evidence="11">
    <location>
        <begin position="75"/>
        <end position="94"/>
    </location>
</feature>
<comment type="function">
    <text evidence="1">Intake of glucose and galactose.</text>
</comment>
<feature type="transmembrane region" description="Helical" evidence="11">
    <location>
        <begin position="394"/>
        <end position="411"/>
    </location>
</feature>
<feature type="transmembrane region" description="Helical" evidence="11">
    <location>
        <begin position="330"/>
        <end position="353"/>
    </location>
</feature>
<protein>
    <submittedName>
        <fullName evidence="13">MFS transporter, FHS family, L-fucose permease</fullName>
    </submittedName>
</protein>
<comment type="similarity">
    <text evidence="3">Belongs to the major facilitator superfamily. FHS transporter (TC 2.A.1.7) family.</text>
</comment>
<dbReference type="NCBIfam" id="TIGR00885">
    <property type="entry name" value="fucP"/>
    <property type="match status" value="1"/>
</dbReference>
<dbReference type="PANTHER" id="PTHR43702:SF3">
    <property type="entry name" value="PROTEIN TSGA"/>
    <property type="match status" value="1"/>
</dbReference>
<evidence type="ECO:0000256" key="6">
    <source>
        <dbReference type="ARBA" id="ARBA00022519"/>
    </source>
</evidence>
<organism evidence="13 14">
    <name type="scientific">Olivibacter domesticus</name>
    <name type="common">Pseudosphingobacterium domesticum</name>
    <dbReference type="NCBI Taxonomy" id="407022"/>
    <lineage>
        <taxon>Bacteria</taxon>
        <taxon>Pseudomonadati</taxon>
        <taxon>Bacteroidota</taxon>
        <taxon>Sphingobacteriia</taxon>
        <taxon>Sphingobacteriales</taxon>
        <taxon>Sphingobacteriaceae</taxon>
        <taxon>Olivibacter</taxon>
    </lineage>
</organism>
<dbReference type="Pfam" id="PF07690">
    <property type="entry name" value="MFS_1"/>
    <property type="match status" value="1"/>
</dbReference>
<dbReference type="EMBL" id="FOAF01000004">
    <property type="protein sequence ID" value="SEL80910.1"/>
    <property type="molecule type" value="Genomic_DNA"/>
</dbReference>
<keyword evidence="10 11" id="KW-0472">Membrane</keyword>
<keyword evidence="6" id="KW-0997">Cell inner membrane</keyword>
<feature type="transmembrane region" description="Helical" evidence="11">
    <location>
        <begin position="100"/>
        <end position="124"/>
    </location>
</feature>
<dbReference type="InterPro" id="IPR005964">
    <property type="entry name" value="Glc/Gal_transptr_bac"/>
</dbReference>
<keyword evidence="9 11" id="KW-1133">Transmembrane helix</keyword>
<accession>A0A1H7T7R5</accession>
<dbReference type="CDD" id="cd17394">
    <property type="entry name" value="MFS_FucP_like"/>
    <property type="match status" value="1"/>
</dbReference>
<evidence type="ECO:0000256" key="4">
    <source>
        <dbReference type="ARBA" id="ARBA00022448"/>
    </source>
</evidence>
<feature type="transmembrane region" description="Helical" evidence="11">
    <location>
        <begin position="46"/>
        <end position="66"/>
    </location>
</feature>
<dbReference type="InterPro" id="IPR036259">
    <property type="entry name" value="MFS_trans_sf"/>
</dbReference>
<feature type="domain" description="Major facilitator superfamily (MFS) profile" evidence="12">
    <location>
        <begin position="9"/>
        <end position="414"/>
    </location>
</feature>
<dbReference type="GO" id="GO:0055056">
    <property type="term" value="F:D-glucose transmembrane transporter activity"/>
    <property type="evidence" value="ECO:0007669"/>
    <property type="project" value="InterPro"/>
</dbReference>
<dbReference type="InterPro" id="IPR020846">
    <property type="entry name" value="MFS_dom"/>
</dbReference>
<evidence type="ECO:0000256" key="9">
    <source>
        <dbReference type="ARBA" id="ARBA00022989"/>
    </source>
</evidence>
<gene>
    <name evidence="13" type="ORF">SAMN05661044_03411</name>
</gene>
<evidence type="ECO:0000313" key="13">
    <source>
        <dbReference type="EMBL" id="SEL80910.1"/>
    </source>
</evidence>
<dbReference type="STRING" id="407022.SAMN05661044_03411"/>
<feature type="transmembrane region" description="Helical" evidence="11">
    <location>
        <begin position="145"/>
        <end position="163"/>
    </location>
</feature>
<dbReference type="InterPro" id="IPR011701">
    <property type="entry name" value="MFS"/>
</dbReference>
<evidence type="ECO:0000256" key="3">
    <source>
        <dbReference type="ARBA" id="ARBA00009120"/>
    </source>
</evidence>
<reference evidence="14" key="1">
    <citation type="submission" date="2016-10" db="EMBL/GenBank/DDBJ databases">
        <authorList>
            <person name="Varghese N."/>
            <person name="Submissions S."/>
        </authorList>
    </citation>
    <scope>NUCLEOTIDE SEQUENCE [LARGE SCALE GENOMIC DNA]</scope>
    <source>
        <strain evidence="14">DSM 18733</strain>
    </source>
</reference>
<feature type="transmembrane region" description="Helical" evidence="11">
    <location>
        <begin position="305"/>
        <end position="324"/>
    </location>
</feature>
<dbReference type="GO" id="GO:0005354">
    <property type="term" value="F:galactose transmembrane transporter activity"/>
    <property type="evidence" value="ECO:0007669"/>
    <property type="project" value="InterPro"/>
</dbReference>
<sequence length="432" mass="47147">MSKKSTLIPIILVTSLFFLWALLHNLNPILIPHLRKAFALDDLQSSLIDTSAYISYFVVAIPAGLYMQRFGYKKGVLVGLVLYALGALLVIPAASERSYLFFLTAIFVIAAGATFLETVANPYISVLGDKETATQRLNFAQSFNGLGAVVAPILGGKFILSGIEHSPEELAAMGQASLNTYLQSEADTVKVPYLVIAGVVVVLLILFVFTRLPEGDEREVDDTHTVGVNFSFKIFKHKHFLWAVISQFFYVGAQVGVGSFFIRYANHVANMGEKNAAYLFGSVAMVGFMLGRFSGTFLMKYIRPASLLAVYGLLCVLLLIIAVFTAGDVALYALVAVPFFMSIMYPTIFSLGIQGLTNEETKIGSSFLVMSIIGGAVVPLLMGLVSVAAHSIQIAYLVPLLCFLVVFYYGWKGYVVIKPKAKSILEVMNDER</sequence>
<feature type="transmembrane region" description="Helical" evidence="11">
    <location>
        <begin position="7"/>
        <end position="26"/>
    </location>
</feature>
<dbReference type="OrthoDB" id="9786665at2"/>
<name>A0A1H7T7R5_OLID1</name>
<dbReference type="GO" id="GO:1904659">
    <property type="term" value="P:D-glucose transmembrane transport"/>
    <property type="evidence" value="ECO:0007669"/>
    <property type="project" value="InterPro"/>
</dbReference>
<keyword evidence="14" id="KW-1185">Reference proteome</keyword>
<dbReference type="InterPro" id="IPR050375">
    <property type="entry name" value="MFS_TsgA-like"/>
</dbReference>
<feature type="transmembrane region" description="Helical" evidence="11">
    <location>
        <begin position="276"/>
        <end position="293"/>
    </location>
</feature>
<feature type="transmembrane region" description="Helical" evidence="11">
    <location>
        <begin position="240"/>
        <end position="264"/>
    </location>
</feature>
<keyword evidence="8 11" id="KW-0812">Transmembrane</keyword>
<comment type="subcellular location">
    <subcellularLocation>
        <location evidence="2">Cell inner membrane</location>
        <topology evidence="2">Multi-pass membrane protein</topology>
    </subcellularLocation>
</comment>
<dbReference type="GO" id="GO:0005886">
    <property type="term" value="C:plasma membrane"/>
    <property type="evidence" value="ECO:0007669"/>
    <property type="project" value="UniProtKB-SubCell"/>
</dbReference>
<evidence type="ECO:0000256" key="5">
    <source>
        <dbReference type="ARBA" id="ARBA00022475"/>
    </source>
</evidence>
<dbReference type="GO" id="GO:0015535">
    <property type="term" value="F:fucose:proton symporter activity"/>
    <property type="evidence" value="ECO:0007669"/>
    <property type="project" value="InterPro"/>
</dbReference>
<evidence type="ECO:0000256" key="2">
    <source>
        <dbReference type="ARBA" id="ARBA00004429"/>
    </source>
</evidence>
<evidence type="ECO:0000256" key="7">
    <source>
        <dbReference type="ARBA" id="ARBA00022597"/>
    </source>
</evidence>
<dbReference type="AlphaFoldDB" id="A0A1H7T7R5"/>
<dbReference type="PANTHER" id="PTHR43702">
    <property type="entry name" value="L-FUCOSE-PROTON SYMPORTER"/>
    <property type="match status" value="1"/>
</dbReference>
<evidence type="ECO:0000256" key="8">
    <source>
        <dbReference type="ARBA" id="ARBA00022692"/>
    </source>
</evidence>
<dbReference type="NCBIfam" id="TIGR01272">
    <property type="entry name" value="gluP"/>
    <property type="match status" value="1"/>
</dbReference>
<dbReference type="PROSITE" id="PS50850">
    <property type="entry name" value="MFS"/>
    <property type="match status" value="1"/>
</dbReference>
<dbReference type="Gene3D" id="1.20.1250.20">
    <property type="entry name" value="MFS general substrate transporter like domains"/>
    <property type="match status" value="2"/>
</dbReference>
<keyword evidence="7" id="KW-0762">Sugar transport</keyword>
<keyword evidence="5" id="KW-1003">Cell membrane</keyword>
<evidence type="ECO:0000313" key="14">
    <source>
        <dbReference type="Proteomes" id="UP000199421"/>
    </source>
</evidence>
<dbReference type="Proteomes" id="UP000199421">
    <property type="component" value="Unassembled WGS sequence"/>
</dbReference>
<evidence type="ECO:0000256" key="11">
    <source>
        <dbReference type="SAM" id="Phobius"/>
    </source>
</evidence>
<evidence type="ECO:0000256" key="1">
    <source>
        <dbReference type="ARBA" id="ARBA00003321"/>
    </source>
</evidence>
<keyword evidence="4" id="KW-0813">Transport</keyword>
<proteinExistence type="inferred from homology"/>
<feature type="transmembrane region" description="Helical" evidence="11">
    <location>
        <begin position="365"/>
        <end position="388"/>
    </location>
</feature>
<evidence type="ECO:0000259" key="12">
    <source>
        <dbReference type="PROSITE" id="PS50850"/>
    </source>
</evidence>
<dbReference type="SUPFAM" id="SSF103473">
    <property type="entry name" value="MFS general substrate transporter"/>
    <property type="match status" value="1"/>
</dbReference>
<evidence type="ECO:0000256" key="10">
    <source>
        <dbReference type="ARBA" id="ARBA00023136"/>
    </source>
</evidence>
<dbReference type="InterPro" id="IPR005275">
    <property type="entry name" value="Lfuc_symporter_FucP"/>
</dbReference>
<feature type="transmembrane region" description="Helical" evidence="11">
    <location>
        <begin position="191"/>
        <end position="209"/>
    </location>
</feature>
<dbReference type="RefSeq" id="WP_093326563.1">
    <property type="nucleotide sequence ID" value="NZ_FOAF01000004.1"/>
</dbReference>